<evidence type="ECO:0000256" key="7">
    <source>
        <dbReference type="ARBA" id="ARBA00029741"/>
    </source>
</evidence>
<accession>A0A4Y3HYD4</accession>
<dbReference type="InterPro" id="IPR046458">
    <property type="entry name" value="PMI_typeI_hel"/>
</dbReference>
<dbReference type="InterPro" id="IPR001250">
    <property type="entry name" value="Man6P_Isoase-1"/>
</dbReference>
<gene>
    <name evidence="14" type="primary">manA</name>
    <name evidence="14" type="ORF">VIN01S_29210</name>
</gene>
<keyword evidence="5 10" id="KW-0862">Zinc</keyword>
<dbReference type="PANTHER" id="PTHR10309:SF0">
    <property type="entry name" value="MANNOSE-6-PHOSPHATE ISOMERASE"/>
    <property type="match status" value="1"/>
</dbReference>
<feature type="active site" evidence="9">
    <location>
        <position position="280"/>
    </location>
</feature>
<reference evidence="14 15" key="1">
    <citation type="submission" date="2019-06" db="EMBL/GenBank/DDBJ databases">
        <title>Whole genome shotgun sequence of Vibrio inusitatus NBRC 102082.</title>
        <authorList>
            <person name="Hosoyama A."/>
            <person name="Uohara A."/>
            <person name="Ohji S."/>
            <person name="Ichikawa N."/>
        </authorList>
    </citation>
    <scope>NUCLEOTIDE SEQUENCE [LARGE SCALE GENOMIC DNA]</scope>
    <source>
        <strain evidence="14 15">NBRC 102082</strain>
    </source>
</reference>
<dbReference type="Proteomes" id="UP000318717">
    <property type="component" value="Unassembled WGS sequence"/>
</dbReference>
<dbReference type="EC" id="5.3.1.8" evidence="3"/>
<dbReference type="GO" id="GO:0009298">
    <property type="term" value="P:GDP-mannose biosynthetic process"/>
    <property type="evidence" value="ECO:0007669"/>
    <property type="project" value="InterPro"/>
</dbReference>
<feature type="binding site" evidence="10">
    <location>
        <position position="98"/>
    </location>
    <ligand>
        <name>Zn(2+)</name>
        <dbReference type="ChEBI" id="CHEBI:29105"/>
    </ligand>
</feature>
<protein>
    <recommendedName>
        <fullName evidence="3">mannose-6-phosphate isomerase</fullName>
        <ecNumber evidence="3">5.3.1.8</ecNumber>
    </recommendedName>
    <alternativeName>
        <fullName evidence="7">Phosphohexomutase</fullName>
    </alternativeName>
    <alternativeName>
        <fullName evidence="8">Phosphomannose isomerase</fullName>
    </alternativeName>
</protein>
<dbReference type="CDD" id="cd07011">
    <property type="entry name" value="cupin_PMI_type_I_N"/>
    <property type="match status" value="1"/>
</dbReference>
<comment type="similarity">
    <text evidence="2">Belongs to the mannose-6-phosphate isomerase type 1 family.</text>
</comment>
<dbReference type="GO" id="GO:0005829">
    <property type="term" value="C:cytosol"/>
    <property type="evidence" value="ECO:0007669"/>
    <property type="project" value="TreeGrafter"/>
</dbReference>
<feature type="domain" description="Phosphomannose isomerase type I helical insertion" evidence="12">
    <location>
        <begin position="179"/>
        <end position="242"/>
    </location>
</feature>
<dbReference type="GO" id="GO:0008270">
    <property type="term" value="F:zinc ion binding"/>
    <property type="evidence" value="ECO:0007669"/>
    <property type="project" value="InterPro"/>
</dbReference>
<dbReference type="InterPro" id="IPR016305">
    <property type="entry name" value="Mannose-6-P_Isomerase"/>
</dbReference>
<evidence type="ECO:0000256" key="1">
    <source>
        <dbReference type="ARBA" id="ARBA00000757"/>
    </source>
</evidence>
<dbReference type="PROSITE" id="PS00965">
    <property type="entry name" value="PMI_I_1"/>
    <property type="match status" value="1"/>
</dbReference>
<proteinExistence type="inferred from homology"/>
<dbReference type="RefSeq" id="WP_141346573.1">
    <property type="nucleotide sequence ID" value="NZ_BJLF01000016.1"/>
</dbReference>
<dbReference type="PRINTS" id="PR00714">
    <property type="entry name" value="MAN6PISMRASE"/>
</dbReference>
<organism evidence="14 15">
    <name type="scientific">Vibrio inusitatus NBRC 102082</name>
    <dbReference type="NCBI Taxonomy" id="1219070"/>
    <lineage>
        <taxon>Bacteria</taxon>
        <taxon>Pseudomonadati</taxon>
        <taxon>Pseudomonadota</taxon>
        <taxon>Gammaproteobacteria</taxon>
        <taxon>Vibrionales</taxon>
        <taxon>Vibrionaceae</taxon>
        <taxon>Vibrio</taxon>
    </lineage>
</organism>
<dbReference type="Pfam" id="PF21621">
    <property type="entry name" value="MPI_cupin_dom"/>
    <property type="match status" value="1"/>
</dbReference>
<evidence type="ECO:0000256" key="2">
    <source>
        <dbReference type="ARBA" id="ARBA00010772"/>
    </source>
</evidence>
<evidence type="ECO:0000256" key="10">
    <source>
        <dbReference type="PIRSR" id="PIRSR001480-2"/>
    </source>
</evidence>
<name>A0A4Y3HYD4_9VIBR</name>
<evidence type="ECO:0000259" key="11">
    <source>
        <dbReference type="Pfam" id="PF20511"/>
    </source>
</evidence>
<evidence type="ECO:0000256" key="9">
    <source>
        <dbReference type="PIRSR" id="PIRSR001480-1"/>
    </source>
</evidence>
<dbReference type="GO" id="GO:0005975">
    <property type="term" value="P:carbohydrate metabolic process"/>
    <property type="evidence" value="ECO:0007669"/>
    <property type="project" value="InterPro"/>
</dbReference>
<evidence type="ECO:0000313" key="14">
    <source>
        <dbReference type="EMBL" id="GEA52117.1"/>
    </source>
</evidence>
<feature type="binding site" evidence="10">
    <location>
        <position position="96"/>
    </location>
    <ligand>
        <name>Zn(2+)</name>
        <dbReference type="ChEBI" id="CHEBI:29105"/>
    </ligand>
</feature>
<dbReference type="InterPro" id="IPR018050">
    <property type="entry name" value="Pmannose_isomerase-type1_CS"/>
</dbReference>
<feature type="binding site" evidence="10">
    <location>
        <position position="133"/>
    </location>
    <ligand>
        <name>Zn(2+)</name>
        <dbReference type="ChEBI" id="CHEBI:29105"/>
    </ligand>
</feature>
<dbReference type="Gene3D" id="2.60.120.10">
    <property type="entry name" value="Jelly Rolls"/>
    <property type="match status" value="2"/>
</dbReference>
<dbReference type="GO" id="GO:0004476">
    <property type="term" value="F:mannose-6-phosphate isomerase activity"/>
    <property type="evidence" value="ECO:0007669"/>
    <property type="project" value="UniProtKB-EC"/>
</dbReference>
<keyword evidence="4 10" id="KW-0479">Metal-binding</keyword>
<feature type="domain" description="Mannose-6-phosphate isomerase cupin" evidence="13">
    <location>
        <begin position="317"/>
        <end position="395"/>
    </location>
</feature>
<evidence type="ECO:0000256" key="6">
    <source>
        <dbReference type="ARBA" id="ARBA00023235"/>
    </source>
</evidence>
<comment type="cofactor">
    <cofactor evidence="10">
        <name>Zn(2+)</name>
        <dbReference type="ChEBI" id="CHEBI:29105"/>
    </cofactor>
    <text evidence="10">Binds 1 zinc ion per subunit.</text>
</comment>
<dbReference type="NCBIfam" id="TIGR00218">
    <property type="entry name" value="manA"/>
    <property type="match status" value="1"/>
</dbReference>
<dbReference type="OrthoDB" id="9792649at2"/>
<sequence length="395" mass="44722">MTIHLLDNKIHNYAWGSKNDMRELFGIANPESKPQAELWMGVHPNGCSKLAGTDTLLSTFIDTDKTANLGTYTTARFGTLPFLFKVLSAKSPLSIQVHPNKINSEAGYDRENALGIPLGASNRNYKDRNHKPELVYALTPYKALNGFRPIENILQMFTLIDLPSLSESLKDFRNRPNNDGLKDFFKTIMHLEEKKRRQAINELLRFSEKSQTNESLSDALIFCTEFHVEYPFDVGVFSPLFLNTLHLCPGDAMFLHAETPHAYIKGTGLEIMANSDNVLRAGLTEKHIDRDELIANINFSSMLPERLLLEPISRKNKLVYPIPVDDFRFDILTSGEEWNEEYTRSAEIVFCIDGAVTIENNGHQTILAPGDSVFICNETTHYRYTGIGRLARAYN</sequence>
<dbReference type="PANTHER" id="PTHR10309">
    <property type="entry name" value="MANNOSE-6-PHOSPHATE ISOMERASE"/>
    <property type="match status" value="1"/>
</dbReference>
<dbReference type="Gene3D" id="1.10.441.10">
    <property type="entry name" value="Phosphomannose Isomerase, domain 2"/>
    <property type="match status" value="1"/>
</dbReference>
<comment type="catalytic activity">
    <reaction evidence="1">
        <text>D-mannose 6-phosphate = D-fructose 6-phosphate</text>
        <dbReference type="Rhea" id="RHEA:12356"/>
        <dbReference type="ChEBI" id="CHEBI:58735"/>
        <dbReference type="ChEBI" id="CHEBI:61527"/>
        <dbReference type="EC" id="5.3.1.8"/>
    </reaction>
</comment>
<evidence type="ECO:0000259" key="13">
    <source>
        <dbReference type="Pfam" id="PF21621"/>
    </source>
</evidence>
<evidence type="ECO:0000256" key="4">
    <source>
        <dbReference type="ARBA" id="ARBA00022723"/>
    </source>
</evidence>
<comment type="caution">
    <text evidence="14">The sequence shown here is derived from an EMBL/GenBank/DDBJ whole genome shotgun (WGS) entry which is preliminary data.</text>
</comment>
<dbReference type="Pfam" id="PF20512">
    <property type="entry name" value="PMI_typeI_hel"/>
    <property type="match status" value="1"/>
</dbReference>
<dbReference type="AlphaFoldDB" id="A0A4Y3HYD4"/>
<evidence type="ECO:0000256" key="8">
    <source>
        <dbReference type="ARBA" id="ARBA00030762"/>
    </source>
</evidence>
<dbReference type="EMBL" id="BJLF01000016">
    <property type="protein sequence ID" value="GEA52117.1"/>
    <property type="molecule type" value="Genomic_DNA"/>
</dbReference>
<evidence type="ECO:0000256" key="5">
    <source>
        <dbReference type="ARBA" id="ARBA00022833"/>
    </source>
</evidence>
<evidence type="ECO:0000259" key="12">
    <source>
        <dbReference type="Pfam" id="PF20512"/>
    </source>
</evidence>
<feature type="domain" description="Phosphomannose isomerase type I catalytic" evidence="11">
    <location>
        <begin position="6"/>
        <end position="149"/>
    </location>
</feature>
<feature type="binding site" evidence="10">
    <location>
        <position position="261"/>
    </location>
    <ligand>
        <name>Zn(2+)</name>
        <dbReference type="ChEBI" id="CHEBI:29105"/>
    </ligand>
</feature>
<dbReference type="InterPro" id="IPR049071">
    <property type="entry name" value="MPI_cupin_dom"/>
</dbReference>
<evidence type="ECO:0000313" key="15">
    <source>
        <dbReference type="Proteomes" id="UP000318717"/>
    </source>
</evidence>
<evidence type="ECO:0000256" key="3">
    <source>
        <dbReference type="ARBA" id="ARBA00011956"/>
    </source>
</evidence>
<dbReference type="SUPFAM" id="SSF51182">
    <property type="entry name" value="RmlC-like cupins"/>
    <property type="match status" value="1"/>
</dbReference>
<dbReference type="PIRSF" id="PIRSF001480">
    <property type="entry name" value="Mannose-6-phosphate_isomerase"/>
    <property type="match status" value="1"/>
</dbReference>
<dbReference type="Pfam" id="PF20511">
    <property type="entry name" value="PMI_typeI_cat"/>
    <property type="match status" value="1"/>
</dbReference>
<dbReference type="InterPro" id="IPR014710">
    <property type="entry name" value="RmlC-like_jellyroll"/>
</dbReference>
<dbReference type="InterPro" id="IPR011051">
    <property type="entry name" value="RmlC_Cupin_sf"/>
</dbReference>
<keyword evidence="6 14" id="KW-0413">Isomerase</keyword>
<dbReference type="InterPro" id="IPR046457">
    <property type="entry name" value="PMI_typeI_cat"/>
</dbReference>
<keyword evidence="15" id="KW-1185">Reference proteome</keyword>